<evidence type="ECO:0000256" key="4">
    <source>
        <dbReference type="ARBA" id="ARBA00023004"/>
    </source>
</evidence>
<comment type="caution">
    <text evidence="7">The sequence shown here is derived from an EMBL/GenBank/DDBJ whole genome shotgun (WGS) entry which is preliminary data.</text>
</comment>
<evidence type="ECO:0000256" key="1">
    <source>
        <dbReference type="ARBA" id="ARBA00001966"/>
    </source>
</evidence>
<comment type="cofactor">
    <cofactor evidence="1">
        <name>[4Fe-4S] cluster</name>
        <dbReference type="ChEBI" id="CHEBI:49883"/>
    </cofactor>
</comment>
<dbReference type="GO" id="GO:0051536">
    <property type="term" value="F:iron-sulfur cluster binding"/>
    <property type="evidence" value="ECO:0007669"/>
    <property type="project" value="UniProtKB-KW"/>
</dbReference>
<evidence type="ECO:0000313" key="7">
    <source>
        <dbReference type="EMBL" id="OAF13717.1"/>
    </source>
</evidence>
<keyword evidence="4" id="KW-0408">Iron</keyword>
<proteinExistence type="predicted"/>
<dbReference type="InterPro" id="IPR013785">
    <property type="entry name" value="Aldolase_TIM"/>
</dbReference>
<dbReference type="SUPFAM" id="SSF102114">
    <property type="entry name" value="Radical SAM enzymes"/>
    <property type="match status" value="1"/>
</dbReference>
<keyword evidence="5" id="KW-0411">Iron-sulfur</keyword>
<organism evidence="7 8">
    <name type="scientific">Bradyrhizobium neotropicale</name>
    <dbReference type="NCBI Taxonomy" id="1497615"/>
    <lineage>
        <taxon>Bacteria</taxon>
        <taxon>Pseudomonadati</taxon>
        <taxon>Pseudomonadota</taxon>
        <taxon>Alphaproteobacteria</taxon>
        <taxon>Hyphomicrobiales</taxon>
        <taxon>Nitrobacteraceae</taxon>
        <taxon>Bradyrhizobium</taxon>
    </lineage>
</organism>
<dbReference type="SFLD" id="SFLDG01067">
    <property type="entry name" value="SPASM/twitch_domain_containing"/>
    <property type="match status" value="1"/>
</dbReference>
<dbReference type="InterPro" id="IPR058240">
    <property type="entry name" value="rSAM_sf"/>
</dbReference>
<dbReference type="SFLD" id="SFLDS00029">
    <property type="entry name" value="Radical_SAM"/>
    <property type="match status" value="1"/>
</dbReference>
<sequence>MIVVWRVVDSCNLACGFCAFDKRLGFPRSQAAPADILRFAAVLAEHQAGTGDRVLLSWLGGEPLRWQPLQALTHAVRGLGLEVSATTNGTTLGSPQLRRHLCETYKELTISVDGFSAFHDPSRGWAGGFEKLRLWVPALAAEARALGSRLKLRANVVLMHQNVGEFAALCRELAGWGISEITYNQLGGRDRPEFYPEHRLTRADVDALERALPEIRPSLVARGAVLIGGEQYLTRIRASARDERIPVADCDPGQSFLFIDEKGLISPCSFTTQDYGVDVGSVRSAADLAALPDRFRRMRQAARSRQCDDCLSTQVCGKFNAARREAPALAAAE</sequence>
<feature type="domain" description="Radical SAM core" evidence="6">
    <location>
        <begin position="1"/>
        <end position="218"/>
    </location>
</feature>
<evidence type="ECO:0000256" key="2">
    <source>
        <dbReference type="ARBA" id="ARBA00022691"/>
    </source>
</evidence>
<evidence type="ECO:0000256" key="5">
    <source>
        <dbReference type="ARBA" id="ARBA00023014"/>
    </source>
</evidence>
<evidence type="ECO:0000259" key="6">
    <source>
        <dbReference type="PROSITE" id="PS51918"/>
    </source>
</evidence>
<dbReference type="AlphaFoldDB" id="A0A176Z1Y2"/>
<evidence type="ECO:0000313" key="8">
    <source>
        <dbReference type="Proteomes" id="UP000077173"/>
    </source>
</evidence>
<dbReference type="GO" id="GO:0046872">
    <property type="term" value="F:metal ion binding"/>
    <property type="evidence" value="ECO:0007669"/>
    <property type="project" value="UniProtKB-KW"/>
</dbReference>
<gene>
    <name evidence="7" type="ORF">AXW67_18475</name>
</gene>
<dbReference type="RefSeq" id="WP_063679958.1">
    <property type="nucleotide sequence ID" value="NZ_LSEF01000074.1"/>
</dbReference>
<dbReference type="InterPro" id="IPR050377">
    <property type="entry name" value="Radical_SAM_PqqE_MftC-like"/>
</dbReference>
<keyword evidence="8" id="KW-1185">Reference proteome</keyword>
<dbReference type="Gene3D" id="3.20.20.70">
    <property type="entry name" value="Aldolase class I"/>
    <property type="match status" value="1"/>
</dbReference>
<evidence type="ECO:0000256" key="3">
    <source>
        <dbReference type="ARBA" id="ARBA00022723"/>
    </source>
</evidence>
<dbReference type="Pfam" id="PF04055">
    <property type="entry name" value="Radical_SAM"/>
    <property type="match status" value="1"/>
</dbReference>
<dbReference type="PANTHER" id="PTHR11228">
    <property type="entry name" value="RADICAL SAM DOMAIN PROTEIN"/>
    <property type="match status" value="1"/>
</dbReference>
<dbReference type="PANTHER" id="PTHR11228:SF7">
    <property type="entry name" value="PQQA PEPTIDE CYCLASE"/>
    <property type="match status" value="1"/>
</dbReference>
<dbReference type="PROSITE" id="PS51918">
    <property type="entry name" value="RADICAL_SAM"/>
    <property type="match status" value="1"/>
</dbReference>
<protein>
    <recommendedName>
        <fullName evidence="6">Radical SAM core domain-containing protein</fullName>
    </recommendedName>
</protein>
<dbReference type="InterPro" id="IPR007197">
    <property type="entry name" value="rSAM"/>
</dbReference>
<dbReference type="GO" id="GO:0003824">
    <property type="term" value="F:catalytic activity"/>
    <property type="evidence" value="ECO:0007669"/>
    <property type="project" value="InterPro"/>
</dbReference>
<keyword evidence="2" id="KW-0949">S-adenosyl-L-methionine</keyword>
<name>A0A176Z1Y2_9BRAD</name>
<dbReference type="CDD" id="cd01335">
    <property type="entry name" value="Radical_SAM"/>
    <property type="match status" value="1"/>
</dbReference>
<dbReference type="Proteomes" id="UP000077173">
    <property type="component" value="Unassembled WGS sequence"/>
</dbReference>
<keyword evidence="3" id="KW-0479">Metal-binding</keyword>
<reference evidence="7 8" key="1">
    <citation type="submission" date="2016-02" db="EMBL/GenBank/DDBJ databases">
        <title>Draft genome sequence of the strain BR 10247T Bradyrhizobium neotropicale isolated from nodules of Centrolobium paraense.</title>
        <authorList>
            <person name="Simoes-Araujo J.L."/>
            <person name="Barauna A.C."/>
            <person name="Silva K."/>
            <person name="Zilli J.E."/>
        </authorList>
    </citation>
    <scope>NUCLEOTIDE SEQUENCE [LARGE SCALE GENOMIC DNA]</scope>
    <source>
        <strain evidence="7 8">BR 10247</strain>
    </source>
</reference>
<accession>A0A176Z1Y2</accession>
<dbReference type="EMBL" id="LSEF01000074">
    <property type="protein sequence ID" value="OAF13717.1"/>
    <property type="molecule type" value="Genomic_DNA"/>
</dbReference>